<protein>
    <submittedName>
        <fullName evidence="1">Uncharacterized protein</fullName>
    </submittedName>
</protein>
<evidence type="ECO:0000313" key="1">
    <source>
        <dbReference type="EMBL" id="TCO85312.1"/>
    </source>
</evidence>
<proteinExistence type="predicted"/>
<dbReference type="EMBL" id="SLXA01000003">
    <property type="protein sequence ID" value="TCO85312.1"/>
    <property type="molecule type" value="Genomic_DNA"/>
</dbReference>
<dbReference type="RefSeq" id="WP_132089408.1">
    <property type="nucleotide sequence ID" value="NZ_JANKAQ010000003.1"/>
</dbReference>
<reference evidence="1 2" key="1">
    <citation type="submission" date="2019-03" db="EMBL/GenBank/DDBJ databases">
        <title>Genomic Encyclopedia of Type Strains, Phase IV (KMG-IV): sequencing the most valuable type-strain genomes for metagenomic binning, comparative biology and taxonomic classification.</title>
        <authorList>
            <person name="Goeker M."/>
        </authorList>
    </citation>
    <scope>NUCLEOTIDE SEQUENCE [LARGE SCALE GENOMIC DNA]</scope>
    <source>
        <strain evidence="1 2">DSM 28559</strain>
    </source>
</reference>
<organism evidence="1 2">
    <name type="scientific">Frisingicoccus caecimuris</name>
    <dbReference type="NCBI Taxonomy" id="1796636"/>
    <lineage>
        <taxon>Bacteria</taxon>
        <taxon>Bacillati</taxon>
        <taxon>Bacillota</taxon>
        <taxon>Clostridia</taxon>
        <taxon>Lachnospirales</taxon>
        <taxon>Lachnospiraceae</taxon>
        <taxon>Frisingicoccus</taxon>
    </lineage>
</organism>
<evidence type="ECO:0000313" key="2">
    <source>
        <dbReference type="Proteomes" id="UP000295711"/>
    </source>
</evidence>
<dbReference type="OrthoDB" id="9847936at2"/>
<dbReference type="Proteomes" id="UP000295711">
    <property type="component" value="Unassembled WGS sequence"/>
</dbReference>
<gene>
    <name evidence="1" type="ORF">EV212_10333</name>
</gene>
<dbReference type="AlphaFoldDB" id="A0A4V2SDU8"/>
<name>A0A4V2SDU8_9FIRM</name>
<keyword evidence="2" id="KW-1185">Reference proteome</keyword>
<accession>A0A4V2SDU8</accession>
<sequence>MWDYGYNEEAMMNLRDSLEGVVKGQSGAGLYIDLKIENDMNDEYKETIPVFGYWTGRVPKGTKVFCSIKRWAKEDKDILVNVDSVAYENDMEMAA</sequence>
<comment type="caution">
    <text evidence="1">The sequence shown here is derived from an EMBL/GenBank/DDBJ whole genome shotgun (WGS) entry which is preliminary data.</text>
</comment>